<gene>
    <name evidence="3" type="ORF">DCMF_18565</name>
</gene>
<dbReference type="CDD" id="cd00118">
    <property type="entry name" value="LysM"/>
    <property type="match status" value="2"/>
</dbReference>
<feature type="signal peptide" evidence="1">
    <location>
        <begin position="1"/>
        <end position="27"/>
    </location>
</feature>
<evidence type="ECO:0000313" key="4">
    <source>
        <dbReference type="Proteomes" id="UP000323521"/>
    </source>
</evidence>
<dbReference type="InterPro" id="IPR011105">
    <property type="entry name" value="Cell_wall_hydrolase_SleB"/>
</dbReference>
<evidence type="ECO:0000313" key="3">
    <source>
        <dbReference type="EMBL" id="ATW26486.1"/>
    </source>
</evidence>
<evidence type="ECO:0000256" key="1">
    <source>
        <dbReference type="SAM" id="SignalP"/>
    </source>
</evidence>
<dbReference type="InterPro" id="IPR018392">
    <property type="entry name" value="LysM"/>
</dbReference>
<organism evidence="3 4">
    <name type="scientific">Formimonas warabiya</name>
    <dbReference type="NCBI Taxonomy" id="1761012"/>
    <lineage>
        <taxon>Bacteria</taxon>
        <taxon>Bacillati</taxon>
        <taxon>Bacillota</taxon>
        <taxon>Clostridia</taxon>
        <taxon>Eubacteriales</taxon>
        <taxon>Peptococcaceae</taxon>
        <taxon>Candidatus Formimonas</taxon>
    </lineage>
</organism>
<dbReference type="EMBL" id="CP017634">
    <property type="protein sequence ID" value="ATW26486.1"/>
    <property type="molecule type" value="Genomic_DNA"/>
</dbReference>
<dbReference type="AlphaFoldDB" id="A0A3G1KVL6"/>
<protein>
    <recommendedName>
        <fullName evidence="2">LysM domain-containing protein</fullName>
    </recommendedName>
</protein>
<dbReference type="GO" id="GO:0008932">
    <property type="term" value="F:lytic endotransglycosylase activity"/>
    <property type="evidence" value="ECO:0007669"/>
    <property type="project" value="TreeGrafter"/>
</dbReference>
<dbReference type="PANTHER" id="PTHR33734:SF22">
    <property type="entry name" value="MEMBRANE-BOUND LYTIC MUREIN TRANSGLYCOSYLASE D"/>
    <property type="match status" value="1"/>
</dbReference>
<dbReference type="SUPFAM" id="SSF54106">
    <property type="entry name" value="LysM domain"/>
    <property type="match status" value="2"/>
</dbReference>
<dbReference type="Gene3D" id="3.10.350.10">
    <property type="entry name" value="LysM domain"/>
    <property type="match status" value="2"/>
</dbReference>
<evidence type="ECO:0000259" key="2">
    <source>
        <dbReference type="PROSITE" id="PS51782"/>
    </source>
</evidence>
<dbReference type="Proteomes" id="UP000323521">
    <property type="component" value="Chromosome"/>
</dbReference>
<feature type="domain" description="LysM" evidence="2">
    <location>
        <begin position="76"/>
        <end position="119"/>
    </location>
</feature>
<dbReference type="Pfam" id="PF01476">
    <property type="entry name" value="LysM"/>
    <property type="match status" value="2"/>
</dbReference>
<dbReference type="InterPro" id="IPR036779">
    <property type="entry name" value="LysM_dom_sf"/>
</dbReference>
<accession>A0A3G1KVL6</accession>
<dbReference type="KEGG" id="fwa:DCMF_18565"/>
<dbReference type="Gene3D" id="6.20.240.60">
    <property type="match status" value="1"/>
</dbReference>
<sequence>MMRYGKRVITTALVGFFVICGTGQALAAQYTVQSGDSLYLISRKFNTTVDSVKNTNGLSSTYLSPGQVLKIPAGGFNYVVKSGDTLYLLGKRYGLSVASIKSNNGLTSDYLYVGQKLVLTGTSSSSGNTAASASRGASSYPRSEVMLLARLINGESRGEPYEGQVAVGAVVLNRVDSSKFPNTLSGVIYQPNEFSVVLDGQINLAPSATAIKAAEDALNGWDPSNGSLYYWNPAKAPNNKFLNAKPILARIGNHVFAK</sequence>
<dbReference type="InterPro" id="IPR042047">
    <property type="entry name" value="SleB_dom1"/>
</dbReference>
<keyword evidence="1" id="KW-0732">Signal</keyword>
<dbReference type="PANTHER" id="PTHR33734">
    <property type="entry name" value="LYSM DOMAIN-CONTAINING GPI-ANCHORED PROTEIN 2"/>
    <property type="match status" value="1"/>
</dbReference>
<dbReference type="Pfam" id="PF07486">
    <property type="entry name" value="Hydrolase_2"/>
    <property type="match status" value="1"/>
</dbReference>
<proteinExistence type="predicted"/>
<keyword evidence="4" id="KW-1185">Reference proteome</keyword>
<name>A0A3G1KVL6_FORW1</name>
<dbReference type="PROSITE" id="PS51782">
    <property type="entry name" value="LYSM"/>
    <property type="match status" value="2"/>
</dbReference>
<dbReference type="GO" id="GO:0016787">
    <property type="term" value="F:hydrolase activity"/>
    <property type="evidence" value="ECO:0007669"/>
    <property type="project" value="InterPro"/>
</dbReference>
<feature type="domain" description="LysM" evidence="2">
    <location>
        <begin position="28"/>
        <end position="71"/>
    </location>
</feature>
<dbReference type="RefSeq" id="WP_214658724.1">
    <property type="nucleotide sequence ID" value="NZ_CP017634.1"/>
</dbReference>
<dbReference type="Gene3D" id="1.10.10.2520">
    <property type="entry name" value="Cell wall hydrolase SleB, domain 1"/>
    <property type="match status" value="1"/>
</dbReference>
<feature type="chain" id="PRO_5018047787" description="LysM domain-containing protein" evidence="1">
    <location>
        <begin position="28"/>
        <end position="258"/>
    </location>
</feature>
<reference evidence="3 4" key="1">
    <citation type="submission" date="2016-10" db="EMBL/GenBank/DDBJ databases">
        <title>Complete Genome Sequence of Peptococcaceae strain DCMF.</title>
        <authorList>
            <person name="Edwards R.J."/>
            <person name="Holland S.I."/>
            <person name="Deshpande N.P."/>
            <person name="Wong Y.K."/>
            <person name="Ertan H."/>
            <person name="Manefield M."/>
            <person name="Russell T.L."/>
            <person name="Lee M.J."/>
        </authorList>
    </citation>
    <scope>NUCLEOTIDE SEQUENCE [LARGE SCALE GENOMIC DNA]</scope>
    <source>
        <strain evidence="3 4">DCMF</strain>
    </source>
</reference>
<dbReference type="SMART" id="SM00257">
    <property type="entry name" value="LysM"/>
    <property type="match status" value="2"/>
</dbReference>